<keyword evidence="2" id="KW-0560">Oxidoreductase</keyword>
<evidence type="ECO:0000313" key="4">
    <source>
        <dbReference type="Proteomes" id="UP000078228"/>
    </source>
</evidence>
<dbReference type="PANTHER" id="PTHR43639">
    <property type="entry name" value="OXIDOREDUCTASE, SHORT-CHAIN DEHYDROGENASE/REDUCTASE FAMILY (AFU_ORTHOLOGUE AFUA_5G02870)"/>
    <property type="match status" value="1"/>
</dbReference>
<organism evidence="3 4">
    <name type="scientific">Moraxella catarrhalis</name>
    <name type="common">Branhamella catarrhalis</name>
    <dbReference type="NCBI Taxonomy" id="480"/>
    <lineage>
        <taxon>Bacteria</taxon>
        <taxon>Pseudomonadati</taxon>
        <taxon>Pseudomonadota</taxon>
        <taxon>Gammaproteobacteria</taxon>
        <taxon>Moraxellales</taxon>
        <taxon>Moraxellaceae</taxon>
        <taxon>Moraxella</taxon>
    </lineage>
</organism>
<comment type="caution">
    <text evidence="3">The sequence shown here is derived from an EMBL/GenBank/DDBJ whole genome shotgun (WGS) entry which is preliminary data.</text>
</comment>
<keyword evidence="4" id="KW-1185">Reference proteome</keyword>
<accession>A0A198UT46</accession>
<evidence type="ECO:0000256" key="2">
    <source>
        <dbReference type="ARBA" id="ARBA00023002"/>
    </source>
</evidence>
<sequence>MTKTALITGGAKRIGAAITHLLHQEGFNVIIHYHQSQAQAVALNDELNRLRPDSAAIICADLNIVNHPNDLSHFAEQCARQFGRIDALIHNASSFYPSDLSDTHDTLLAAWEDLLLTNAKAPLFLTHALLPKLKAAQGCIISLLDIHADAKPFVGYPIYNMAKAAHRMMVQSLALELAPEIRINGVSPGVNIFPENHHSSFSHQIKSDLIASIPLARIGTPEEIAQAVLFLLKSSYITGQIIAIDGGRSLTLKGG</sequence>
<protein>
    <submittedName>
        <fullName evidence="3">FolM Alternative dihydrofolate reductase 1</fullName>
    </submittedName>
</protein>
<dbReference type="InterPro" id="IPR036291">
    <property type="entry name" value="NAD(P)-bd_dom_sf"/>
</dbReference>
<reference evidence="3 4" key="1">
    <citation type="journal article" date="2016" name="Genome Biol. Evol.">
        <title>Comparative Genomic Analyses of the Moraxella catarrhalis Serosensitive and Seroresistant Lineages Demonstrate Their Independent Evolution.</title>
        <authorList>
            <person name="Earl J.P."/>
            <person name="de Vries S.P."/>
            <person name="Ahmed A."/>
            <person name="Powell E."/>
            <person name="Schultz M.P."/>
            <person name="Hermans P.W."/>
            <person name="Hill D.J."/>
            <person name="Zhou Z."/>
            <person name="Constantinidou C.I."/>
            <person name="Hu F.Z."/>
            <person name="Bootsma H.J."/>
            <person name="Ehrlich G.D."/>
        </authorList>
    </citation>
    <scope>NUCLEOTIDE SEQUENCE [LARGE SCALE GENOMIC DNA]</scope>
    <source>
        <strain evidence="3 4">Z7542</strain>
    </source>
</reference>
<dbReference type="NCBIfam" id="NF006598">
    <property type="entry name" value="PRK09135.1"/>
    <property type="match status" value="1"/>
</dbReference>
<name>A0A198UT46_MORCA</name>
<dbReference type="SUPFAM" id="SSF51735">
    <property type="entry name" value="NAD(P)-binding Rossmann-fold domains"/>
    <property type="match status" value="1"/>
</dbReference>
<dbReference type="GO" id="GO:0016491">
    <property type="term" value="F:oxidoreductase activity"/>
    <property type="evidence" value="ECO:0007669"/>
    <property type="project" value="UniProtKB-KW"/>
</dbReference>
<gene>
    <name evidence="3" type="ORF">AO384_0051</name>
</gene>
<dbReference type="Proteomes" id="UP000078228">
    <property type="component" value="Unassembled WGS sequence"/>
</dbReference>
<dbReference type="PANTHER" id="PTHR43639:SF1">
    <property type="entry name" value="SHORT-CHAIN DEHYDROGENASE_REDUCTASE FAMILY PROTEIN"/>
    <property type="match status" value="1"/>
</dbReference>
<dbReference type="Pfam" id="PF13561">
    <property type="entry name" value="adh_short_C2"/>
    <property type="match status" value="1"/>
</dbReference>
<evidence type="ECO:0000256" key="1">
    <source>
        <dbReference type="ARBA" id="ARBA00006484"/>
    </source>
</evidence>
<dbReference type="AlphaFoldDB" id="A0A198UT46"/>
<dbReference type="PRINTS" id="PR00081">
    <property type="entry name" value="GDHRDH"/>
</dbReference>
<proteinExistence type="inferred from homology"/>
<dbReference type="PATRIC" id="fig|480.237.peg.1684"/>
<comment type="similarity">
    <text evidence="1">Belongs to the short-chain dehydrogenases/reductases (SDR) family.</text>
</comment>
<dbReference type="Gene3D" id="3.40.50.720">
    <property type="entry name" value="NAD(P)-binding Rossmann-like Domain"/>
    <property type="match status" value="1"/>
</dbReference>
<dbReference type="EMBL" id="LXHC01000001">
    <property type="protein sequence ID" value="OAU98467.1"/>
    <property type="molecule type" value="Genomic_DNA"/>
</dbReference>
<dbReference type="InterPro" id="IPR002347">
    <property type="entry name" value="SDR_fam"/>
</dbReference>
<dbReference type="OrthoDB" id="9806974at2"/>
<dbReference type="RefSeq" id="WP_064610405.1">
    <property type="nucleotide sequence ID" value="NZ_LXHB01000038.1"/>
</dbReference>
<evidence type="ECO:0000313" key="3">
    <source>
        <dbReference type="EMBL" id="OAU98467.1"/>
    </source>
</evidence>